<protein>
    <submittedName>
        <fullName evidence="2">Amidohydrolase</fullName>
    </submittedName>
</protein>
<dbReference type="EMBL" id="JACRSS010000002">
    <property type="protein sequence ID" value="MBC8538486.1"/>
    <property type="molecule type" value="Genomic_DNA"/>
</dbReference>
<dbReference type="RefSeq" id="WP_249280242.1">
    <property type="nucleotide sequence ID" value="NZ_JACRSS010000002.1"/>
</dbReference>
<reference evidence="2" key="1">
    <citation type="submission" date="2020-08" db="EMBL/GenBank/DDBJ databases">
        <title>Genome public.</title>
        <authorList>
            <person name="Liu C."/>
            <person name="Sun Q."/>
        </authorList>
    </citation>
    <scope>NUCLEOTIDE SEQUENCE</scope>
    <source>
        <strain evidence="2">NSJ-63</strain>
    </source>
</reference>
<dbReference type="InterPro" id="IPR011650">
    <property type="entry name" value="Peptidase_M20_dimer"/>
</dbReference>
<dbReference type="Gene3D" id="3.40.630.10">
    <property type="entry name" value="Zn peptidases"/>
    <property type="match status" value="1"/>
</dbReference>
<dbReference type="Pfam" id="PF01546">
    <property type="entry name" value="Peptidase_M20"/>
    <property type="match status" value="1"/>
</dbReference>
<gene>
    <name evidence="2" type="ORF">H8693_06025</name>
</gene>
<evidence type="ECO:0000313" key="2">
    <source>
        <dbReference type="EMBL" id="MBC8538486.1"/>
    </source>
</evidence>
<comment type="caution">
    <text evidence="2">The sequence shown here is derived from an EMBL/GenBank/DDBJ whole genome shotgun (WGS) entry which is preliminary data.</text>
</comment>
<dbReference type="InterPro" id="IPR052030">
    <property type="entry name" value="Peptidase_M20/M20A_hydrolases"/>
</dbReference>
<dbReference type="Pfam" id="PF07687">
    <property type="entry name" value="M20_dimer"/>
    <property type="match status" value="1"/>
</dbReference>
<dbReference type="SUPFAM" id="SSF53187">
    <property type="entry name" value="Zn-dependent exopeptidases"/>
    <property type="match status" value="1"/>
</dbReference>
<evidence type="ECO:0000313" key="3">
    <source>
        <dbReference type="Proteomes" id="UP000617951"/>
    </source>
</evidence>
<dbReference type="InterPro" id="IPR002933">
    <property type="entry name" value="Peptidase_M20"/>
</dbReference>
<dbReference type="GO" id="GO:0005737">
    <property type="term" value="C:cytoplasm"/>
    <property type="evidence" value="ECO:0007669"/>
    <property type="project" value="TreeGrafter"/>
</dbReference>
<dbReference type="AlphaFoldDB" id="A0A926DHW2"/>
<dbReference type="GO" id="GO:0046657">
    <property type="term" value="P:folic acid catabolic process"/>
    <property type="evidence" value="ECO:0007669"/>
    <property type="project" value="TreeGrafter"/>
</dbReference>
<dbReference type="InterPro" id="IPR017439">
    <property type="entry name" value="Amidohydrolase"/>
</dbReference>
<proteinExistence type="predicted"/>
<dbReference type="Gene3D" id="3.30.70.360">
    <property type="match status" value="1"/>
</dbReference>
<dbReference type="PANTHER" id="PTHR30575">
    <property type="entry name" value="PEPTIDASE M20"/>
    <property type="match status" value="1"/>
</dbReference>
<dbReference type="FunFam" id="3.30.70.360:FF:000004">
    <property type="entry name" value="Peptidase M20 domain-containing protein 2"/>
    <property type="match status" value="1"/>
</dbReference>
<name>A0A926DHW2_9FIRM</name>
<dbReference type="Proteomes" id="UP000617951">
    <property type="component" value="Unassembled WGS sequence"/>
</dbReference>
<keyword evidence="3" id="KW-1185">Reference proteome</keyword>
<feature type="domain" description="Peptidase M20 dimerisation" evidence="1">
    <location>
        <begin position="187"/>
        <end position="273"/>
    </location>
</feature>
<dbReference type="InterPro" id="IPR017145">
    <property type="entry name" value="Aminobenzoyl-glu_utiliz_pB"/>
</dbReference>
<dbReference type="GO" id="GO:0071713">
    <property type="term" value="F:para-aminobenzoyl-glutamate hydrolase activity"/>
    <property type="evidence" value="ECO:0007669"/>
    <property type="project" value="TreeGrafter"/>
</dbReference>
<dbReference type="NCBIfam" id="TIGR01891">
    <property type="entry name" value="amidohydrolases"/>
    <property type="match status" value="1"/>
</dbReference>
<dbReference type="SUPFAM" id="SSF55031">
    <property type="entry name" value="Bacterial exopeptidase dimerisation domain"/>
    <property type="match status" value="1"/>
</dbReference>
<accession>A0A926DHW2</accession>
<organism evidence="2 3">
    <name type="scientific">Guopingia tenuis</name>
    <dbReference type="NCBI Taxonomy" id="2763656"/>
    <lineage>
        <taxon>Bacteria</taxon>
        <taxon>Bacillati</taxon>
        <taxon>Bacillota</taxon>
        <taxon>Clostridia</taxon>
        <taxon>Christensenellales</taxon>
        <taxon>Christensenellaceae</taxon>
        <taxon>Guopingia</taxon>
    </lineage>
</organism>
<dbReference type="GO" id="GO:0016805">
    <property type="term" value="F:dipeptidase activity"/>
    <property type="evidence" value="ECO:0007669"/>
    <property type="project" value="TreeGrafter"/>
</dbReference>
<evidence type="ECO:0000259" key="1">
    <source>
        <dbReference type="Pfam" id="PF07687"/>
    </source>
</evidence>
<dbReference type="PIRSF" id="PIRSF037227">
    <property type="entry name" value="Aminobenzoyl-glu_utiliz_pB"/>
    <property type="match status" value="1"/>
</dbReference>
<dbReference type="PANTHER" id="PTHR30575:SF0">
    <property type="entry name" value="XAA-ARG DIPEPTIDASE"/>
    <property type="match status" value="1"/>
</dbReference>
<dbReference type="InterPro" id="IPR036264">
    <property type="entry name" value="Bact_exopeptidase_dim_dom"/>
</dbReference>
<sequence length="436" mass="47111">MNKTIDTWIKEHAEVSAKLAEDIFNHPELAEEEVNSAGYLRKYMEDLGFSIEENAGGMPTAFTAAWGSGKPVIGFLAEYDALPGLGQDPVPYRSERKGPGHGCGHNLLGAGCAAAAGALKAAMEKENLPGTIIFFGCPAEETLVGKVRMGKAGCFDDVDIAIAWHPVGVNKVSEERQQAMDSKIYRFYGKTAHAAASPEMGRSALDAAELMNVGVNYLREHVPDHVRMHYSYDSAGEKPNIVPDFAQLSYFIRARDRATVDDVSARVDKIAEGAALMTGTRMEMELLTGCDDTLVNETLCRFMMEAFQDVPAPVYTEEEKAFAAELRKNVEGDAHAGEPPLREWIEPLNGHPDPAFGSTDVANVSRIVPTVTLNAVATFNGSPGHHWAVTAVSGMSIGFKGMLYGAQAMAEGAYRLLLHPEVVEAAKKDFAENSGK</sequence>